<dbReference type="Proteomes" id="UP000509379">
    <property type="component" value="Segment"/>
</dbReference>
<protein>
    <submittedName>
        <fullName evidence="1">Structural protein</fullName>
    </submittedName>
</protein>
<gene>
    <name evidence="1" type="ORF">AXL3_13</name>
</gene>
<evidence type="ECO:0000313" key="1">
    <source>
        <dbReference type="EMBL" id="QKW95601.1"/>
    </source>
</evidence>
<organism evidence="1 2">
    <name type="scientific">Stenotrophomonas phage vB_SmaS-AXL_3</name>
    <dbReference type="NCBI Taxonomy" id="2740427"/>
    <lineage>
        <taxon>Viruses</taxon>
        <taxon>Duplodnaviria</taxon>
        <taxon>Heunggongvirae</taxon>
        <taxon>Uroviricota</taxon>
        <taxon>Caudoviricetes</taxon>
        <taxon>Axeltriavirus</taxon>
        <taxon>Axeltriavirus AXL3</taxon>
    </lineage>
</organism>
<proteinExistence type="predicted"/>
<sequence length="139" mass="15856">MSLYKTFETNKDLERDGIVLDYGFNSKNEPVQIRIARAGGSNVRFAKLLEQKMKPYKRAIANDTMDNKVAEKLLVDVYADAVVLEWTGVEDRDGNALEFNHDNVVKVFTDLPDLFIDIQQQSQKAALFRSELREAEQGN</sequence>
<reference evidence="1" key="1">
    <citation type="submission" date="2020-05" db="EMBL/GenBank/DDBJ databases">
        <title>Isolation and characterization of the novel bacteriophage AXL3 against Stenotrophomonas maltophilia.</title>
        <authorList>
            <person name="McCutcheon J.G."/>
            <person name="Lin A."/>
            <person name="Dennis J."/>
        </authorList>
    </citation>
    <scope>NUCLEOTIDE SEQUENCE [LARGE SCALE GENOMIC DNA]</scope>
</reference>
<evidence type="ECO:0000313" key="2">
    <source>
        <dbReference type="Proteomes" id="UP000509379"/>
    </source>
</evidence>
<name>A0A7D5BIY3_9CAUD</name>
<accession>A0A7D5BIY3</accession>
<keyword evidence="2" id="KW-1185">Reference proteome</keyword>
<dbReference type="EMBL" id="MT536174">
    <property type="protein sequence ID" value="QKW95601.1"/>
    <property type="molecule type" value="Genomic_DNA"/>
</dbReference>